<dbReference type="PANTHER" id="PTHR45906:SF4">
    <property type="entry name" value="ALPHA-N-ACETYL-NEURAMINYL-2,3-BETA-GALACTOSYL-1,3-N-ACETYL-GALACTOSAMINIDE ALPHA-2,6-SIALYLTRANSFERASE"/>
    <property type="match status" value="1"/>
</dbReference>
<evidence type="ECO:0000256" key="2">
    <source>
        <dbReference type="ARBA" id="ARBA00006003"/>
    </source>
</evidence>
<dbReference type="PANTHER" id="PTHR45906">
    <property type="entry name" value="ALPHA-N-ACETYL-NEURAMINYL-2,3-BETA-GALACTOSYL-1, 3-N-ACETYL-GALACTOSAMINIDE ALPHA-2,6-SIALYLTRANSFERASE-LIKE"/>
    <property type="match status" value="1"/>
</dbReference>
<evidence type="ECO:0000256" key="12">
    <source>
        <dbReference type="ARBA" id="ARBA00023157"/>
    </source>
</evidence>
<dbReference type="GO" id="GO:0001574">
    <property type="term" value="P:ganglioside biosynthetic process"/>
    <property type="evidence" value="ECO:0007669"/>
    <property type="project" value="TreeGrafter"/>
</dbReference>
<dbReference type="Pfam" id="PF00777">
    <property type="entry name" value="Glyco_transf_29"/>
    <property type="match status" value="1"/>
</dbReference>
<evidence type="ECO:0000256" key="15">
    <source>
        <dbReference type="SAM" id="Phobius"/>
    </source>
</evidence>
<dbReference type="OrthoDB" id="10264956at2759"/>
<keyword evidence="10" id="KW-0443">Lipid metabolism</keyword>
<evidence type="ECO:0000313" key="17">
    <source>
        <dbReference type="Proteomes" id="UP000695023"/>
    </source>
</evidence>
<evidence type="ECO:0000256" key="13">
    <source>
        <dbReference type="ARBA" id="ARBA00023180"/>
    </source>
</evidence>
<keyword evidence="12" id="KW-1015">Disulfide bond</keyword>
<evidence type="ECO:0000256" key="3">
    <source>
        <dbReference type="ARBA" id="ARBA00022676"/>
    </source>
</evidence>
<evidence type="ECO:0000256" key="10">
    <source>
        <dbReference type="ARBA" id="ARBA00023098"/>
    </source>
</evidence>
<reference evidence="18" key="2">
    <citation type="submission" date="2025-04" db="UniProtKB">
        <authorList>
            <consortium name="RefSeq"/>
        </authorList>
    </citation>
    <scope>IDENTIFICATION</scope>
</reference>
<feature type="transmembrane region" description="Helical" evidence="15">
    <location>
        <begin position="60"/>
        <end position="82"/>
    </location>
</feature>
<sequence length="342" mass="39273">MLEFDRAGKAIKNLLIWNLCDHESTVADWACLSRVGVKNECRPGHWKQGFAEGLDMNVLMLRWLCLLTLSLPLLFWVGHVMIRDGPSPAAARKGLEGYKRIKPDRMDQILDINCSQCALVSSSGQMLRVGAGEEIDKIGCVIRMNNAPTKGFEKDVGRRTTVRVVSHTSVPLLVKNEQYYFQQSAETTYVFWGPERNMRQDGKGHIFNALLKMAKKYPNVRMYAVTKDKIEYCDGVFQNETGKNRMKTGAFLSTGFFTMILAIEMCDSIHVYGMIDDGYCSRANHSVVPYHYYEQNRINECKMYKVHEHTQRGGHRFITEKAIYAKWAARHRIEFKHPSWSL</sequence>
<comment type="catalytic activity">
    <reaction evidence="14">
        <text>a ganglioside GM1b (d18:1(4E)) + CMP-N-acetyl-beta-neuraminate = a ganglioside GD1alpha (d18:1(4E)) + CMP + H(+)</text>
        <dbReference type="Rhea" id="RHEA:41968"/>
        <dbReference type="ChEBI" id="CHEBI:15378"/>
        <dbReference type="ChEBI" id="CHEBI:57812"/>
        <dbReference type="ChEBI" id="CHEBI:60377"/>
        <dbReference type="ChEBI" id="CHEBI:78568"/>
        <dbReference type="ChEBI" id="CHEBI:78569"/>
    </reaction>
    <physiologicalReaction direction="left-to-right" evidence="14">
        <dbReference type="Rhea" id="RHEA:41969"/>
    </physiologicalReaction>
</comment>
<evidence type="ECO:0000256" key="6">
    <source>
        <dbReference type="ARBA" id="ARBA00022968"/>
    </source>
</evidence>
<gene>
    <name evidence="18" type="primary">st6galnac4</name>
</gene>
<dbReference type="AlphaFoldDB" id="A0A3B4F1Q9"/>
<dbReference type="RefSeq" id="XP_005720295.1">
    <property type="nucleotide sequence ID" value="XM_005720238.1"/>
</dbReference>
<keyword evidence="6" id="KW-0735">Signal-anchor</keyword>
<keyword evidence="3" id="KW-0328">Glycosyltransferase</keyword>
<dbReference type="GO" id="GO:0001665">
    <property type="term" value="F:alpha-N-acetylgalactosaminide alpha-2,6-sialyltransferase activity"/>
    <property type="evidence" value="ECO:0007669"/>
    <property type="project" value="TreeGrafter"/>
</dbReference>
<keyword evidence="13" id="KW-0325">Glycoprotein</keyword>
<dbReference type="GeneTree" id="ENSGT00940000157958"/>
<comment type="similarity">
    <text evidence="2">Belongs to the glycosyltransferase 29 family.</text>
</comment>
<accession>A0A3B4F1Q9</accession>
<organism evidence="16">
    <name type="scientific">Pundamilia nyererei</name>
    <dbReference type="NCBI Taxonomy" id="303518"/>
    <lineage>
        <taxon>Eukaryota</taxon>
        <taxon>Metazoa</taxon>
        <taxon>Chordata</taxon>
        <taxon>Craniata</taxon>
        <taxon>Vertebrata</taxon>
        <taxon>Euteleostomi</taxon>
        <taxon>Actinopterygii</taxon>
        <taxon>Neopterygii</taxon>
        <taxon>Teleostei</taxon>
        <taxon>Neoteleostei</taxon>
        <taxon>Acanthomorphata</taxon>
        <taxon>Ovalentaria</taxon>
        <taxon>Cichlomorphae</taxon>
        <taxon>Cichliformes</taxon>
        <taxon>Cichlidae</taxon>
        <taxon>African cichlids</taxon>
        <taxon>Pseudocrenilabrinae</taxon>
        <taxon>Haplochromini</taxon>
        <taxon>Pundamilia</taxon>
    </lineage>
</organism>
<evidence type="ECO:0000256" key="4">
    <source>
        <dbReference type="ARBA" id="ARBA00022679"/>
    </source>
</evidence>
<keyword evidence="7" id="KW-0730">Sialic acid</keyword>
<evidence type="ECO:0000256" key="7">
    <source>
        <dbReference type="ARBA" id="ARBA00022981"/>
    </source>
</evidence>
<evidence type="ECO:0000256" key="14">
    <source>
        <dbReference type="ARBA" id="ARBA00043744"/>
    </source>
</evidence>
<keyword evidence="11 15" id="KW-0472">Membrane</keyword>
<dbReference type="Ensembl" id="ENSPNYT00000004630.1">
    <property type="protein sequence ID" value="ENSPNYP00000004517.1"/>
    <property type="gene ID" value="ENSPNYG00000003496.1"/>
</dbReference>
<dbReference type="Gene3D" id="3.90.1480.20">
    <property type="entry name" value="Glycosyl transferase family 29"/>
    <property type="match status" value="1"/>
</dbReference>
<protein>
    <submittedName>
        <fullName evidence="18">Alpha-N-acetyl-neuraminyl-2,3-beta-galactosyl-1, 3-N-acetyl-galactosaminide alpha-2,6-sialyltransferase isoform X1</fullName>
    </submittedName>
    <submittedName>
        <fullName evidence="16">ST6 N-acetylgalactosaminide alpha-2,6-sialyltransferase 4</fullName>
    </submittedName>
</protein>
<keyword evidence="4" id="KW-0808">Transferase</keyword>
<evidence type="ECO:0000256" key="9">
    <source>
        <dbReference type="ARBA" id="ARBA00023034"/>
    </source>
</evidence>
<evidence type="ECO:0000256" key="1">
    <source>
        <dbReference type="ARBA" id="ARBA00004323"/>
    </source>
</evidence>
<dbReference type="CTD" id="27090"/>
<dbReference type="GO" id="GO:0009311">
    <property type="term" value="P:oligosaccharide metabolic process"/>
    <property type="evidence" value="ECO:0007669"/>
    <property type="project" value="TreeGrafter"/>
</dbReference>
<dbReference type="STRING" id="303518.ENSPNYP00000004517"/>
<dbReference type="Proteomes" id="UP000695023">
    <property type="component" value="Unplaced"/>
</dbReference>
<reference evidence="16" key="1">
    <citation type="submission" date="2023-09" db="UniProtKB">
        <authorList>
            <consortium name="Ensembl"/>
        </authorList>
    </citation>
    <scope>IDENTIFICATION</scope>
</reference>
<evidence type="ECO:0000256" key="11">
    <source>
        <dbReference type="ARBA" id="ARBA00023136"/>
    </source>
</evidence>
<keyword evidence="17" id="KW-1185">Reference proteome</keyword>
<name>A0A3B4F1Q9_9CICH</name>
<dbReference type="InterPro" id="IPR038578">
    <property type="entry name" value="GT29-like_sf"/>
</dbReference>
<proteinExistence type="inferred from homology"/>
<keyword evidence="5 15" id="KW-0812">Transmembrane</keyword>
<dbReference type="GeneID" id="102196195"/>
<evidence type="ECO:0000313" key="18">
    <source>
        <dbReference type="RefSeq" id="XP_005720295.1"/>
    </source>
</evidence>
<evidence type="ECO:0000256" key="8">
    <source>
        <dbReference type="ARBA" id="ARBA00022989"/>
    </source>
</evidence>
<keyword evidence="8 15" id="KW-1133">Transmembrane helix</keyword>
<keyword evidence="9" id="KW-0333">Golgi apparatus</keyword>
<dbReference type="GO" id="GO:0000139">
    <property type="term" value="C:Golgi membrane"/>
    <property type="evidence" value="ECO:0007669"/>
    <property type="project" value="UniProtKB-SubCell"/>
</dbReference>
<evidence type="ECO:0000313" key="16">
    <source>
        <dbReference type="Ensembl" id="ENSPNYP00000004517.1"/>
    </source>
</evidence>
<evidence type="ECO:0000256" key="5">
    <source>
        <dbReference type="ARBA" id="ARBA00022692"/>
    </source>
</evidence>
<comment type="subcellular location">
    <subcellularLocation>
        <location evidence="1">Golgi apparatus membrane</location>
        <topology evidence="1">Single-pass type II membrane protein</topology>
    </subcellularLocation>
</comment>
<dbReference type="InterPro" id="IPR001675">
    <property type="entry name" value="Glyco_trans_29"/>
</dbReference>